<dbReference type="Proteomes" id="UP001295684">
    <property type="component" value="Unassembled WGS sequence"/>
</dbReference>
<proteinExistence type="predicted"/>
<sequence>MDDRKRQLEAQIHQTVEEDREILFEMMYLMQSKYETKEMSEFVWNRTHFWERKCKAFYKKMKPIGMKNMHTLVIKPNISLNFYKKMMKITEIEEVYWLKFELFNDRRDSYYLRFVLKWTPRIVRRLNLHECCISKNKFRKILQTGRHIKEMEYVGCNIAMKGIQLSSSLNYSIEKLVFLYRISNEDNSIKEIKEGLKNLIKAASSTSMRTSLKAITVNAPTISKDIFRYKKSLDLTGLIIFRCSWPCD</sequence>
<accession>A0AAD1XV43</accession>
<reference evidence="1" key="1">
    <citation type="submission" date="2023-07" db="EMBL/GenBank/DDBJ databases">
        <authorList>
            <consortium name="AG Swart"/>
            <person name="Singh M."/>
            <person name="Singh A."/>
            <person name="Seah K."/>
            <person name="Emmerich C."/>
        </authorList>
    </citation>
    <scope>NUCLEOTIDE SEQUENCE</scope>
    <source>
        <strain evidence="1">DP1</strain>
    </source>
</reference>
<comment type="caution">
    <text evidence="1">The sequence shown here is derived from an EMBL/GenBank/DDBJ whole genome shotgun (WGS) entry which is preliminary data.</text>
</comment>
<evidence type="ECO:0000313" key="1">
    <source>
        <dbReference type="EMBL" id="CAI2379464.1"/>
    </source>
</evidence>
<protein>
    <submittedName>
        <fullName evidence="1">Uncharacterized protein</fullName>
    </submittedName>
</protein>
<evidence type="ECO:0000313" key="2">
    <source>
        <dbReference type="Proteomes" id="UP001295684"/>
    </source>
</evidence>
<organism evidence="1 2">
    <name type="scientific">Euplotes crassus</name>
    <dbReference type="NCBI Taxonomy" id="5936"/>
    <lineage>
        <taxon>Eukaryota</taxon>
        <taxon>Sar</taxon>
        <taxon>Alveolata</taxon>
        <taxon>Ciliophora</taxon>
        <taxon>Intramacronucleata</taxon>
        <taxon>Spirotrichea</taxon>
        <taxon>Hypotrichia</taxon>
        <taxon>Euplotida</taxon>
        <taxon>Euplotidae</taxon>
        <taxon>Moneuplotes</taxon>
    </lineage>
</organism>
<name>A0AAD1XV43_EUPCR</name>
<gene>
    <name evidence="1" type="ORF">ECRASSUSDP1_LOCUS20874</name>
</gene>
<dbReference type="EMBL" id="CAMPGE010021311">
    <property type="protein sequence ID" value="CAI2379464.1"/>
    <property type="molecule type" value="Genomic_DNA"/>
</dbReference>
<keyword evidence="2" id="KW-1185">Reference proteome</keyword>
<dbReference type="AlphaFoldDB" id="A0AAD1XV43"/>